<organism evidence="2 3">
    <name type="scientific">Gossypium arboreum</name>
    <name type="common">Tree cotton</name>
    <name type="synonym">Gossypium nanking</name>
    <dbReference type="NCBI Taxonomy" id="29729"/>
    <lineage>
        <taxon>Eukaryota</taxon>
        <taxon>Viridiplantae</taxon>
        <taxon>Streptophyta</taxon>
        <taxon>Embryophyta</taxon>
        <taxon>Tracheophyta</taxon>
        <taxon>Spermatophyta</taxon>
        <taxon>Magnoliopsida</taxon>
        <taxon>eudicotyledons</taxon>
        <taxon>Gunneridae</taxon>
        <taxon>Pentapetalae</taxon>
        <taxon>rosids</taxon>
        <taxon>malvids</taxon>
        <taxon>Malvales</taxon>
        <taxon>Malvaceae</taxon>
        <taxon>Malvoideae</taxon>
        <taxon>Gossypium</taxon>
    </lineage>
</organism>
<name>A0A0B0MDD4_GOSAR</name>
<dbReference type="Proteomes" id="UP000032142">
    <property type="component" value="Unassembled WGS sequence"/>
</dbReference>
<evidence type="ECO:0000256" key="1">
    <source>
        <dbReference type="SAM" id="MobiDB-lite"/>
    </source>
</evidence>
<protein>
    <submittedName>
        <fullName evidence="2">Uncharacterized protein</fullName>
    </submittedName>
</protein>
<evidence type="ECO:0000313" key="3">
    <source>
        <dbReference type="Proteomes" id="UP000032142"/>
    </source>
</evidence>
<reference evidence="3" key="1">
    <citation type="submission" date="2014-09" db="EMBL/GenBank/DDBJ databases">
        <authorList>
            <person name="Mudge J."/>
            <person name="Ramaraj T."/>
            <person name="Lindquist I.E."/>
            <person name="Bharti A.K."/>
            <person name="Sundararajan A."/>
            <person name="Cameron C.T."/>
            <person name="Woodward J.E."/>
            <person name="May G.D."/>
            <person name="Brubaker C."/>
            <person name="Broadhvest J."/>
            <person name="Wilkins T.A."/>
        </authorList>
    </citation>
    <scope>NUCLEOTIDE SEQUENCE</scope>
    <source>
        <strain evidence="3">cv. AKA8401</strain>
    </source>
</reference>
<dbReference type="AlphaFoldDB" id="A0A0B0MDD4"/>
<evidence type="ECO:0000313" key="2">
    <source>
        <dbReference type="EMBL" id="KHF98774.1"/>
    </source>
</evidence>
<feature type="compositionally biased region" description="Gly residues" evidence="1">
    <location>
        <begin position="20"/>
        <end position="30"/>
    </location>
</feature>
<comment type="caution">
    <text evidence="2">The sequence shown here is derived from an EMBL/GenBank/DDBJ whole genome shotgun (WGS) entry which is preliminary data.</text>
</comment>
<sequence length="62" mass="6524">MHRSSPGARKKSSNGRITGVDGGLKSGGGVDTPQGFQKLLRREGKELWLETLAGNFSLLGLG</sequence>
<accession>A0A0B0MDD4</accession>
<keyword evidence="3" id="KW-1185">Reference proteome</keyword>
<dbReference type="EMBL" id="JRRC01051759">
    <property type="protein sequence ID" value="KHF98774.1"/>
    <property type="molecule type" value="Genomic_DNA"/>
</dbReference>
<gene>
    <name evidence="2" type="ORF">F383_38110</name>
</gene>
<feature type="compositionally biased region" description="Basic residues" evidence="1">
    <location>
        <begin position="1"/>
        <end position="13"/>
    </location>
</feature>
<feature type="region of interest" description="Disordered" evidence="1">
    <location>
        <begin position="1"/>
        <end position="35"/>
    </location>
</feature>
<proteinExistence type="predicted"/>